<dbReference type="Pfam" id="PF14910">
    <property type="entry name" value="MMS22L_N"/>
    <property type="match status" value="1"/>
</dbReference>
<dbReference type="GO" id="GO:0006325">
    <property type="term" value="P:chromatin organization"/>
    <property type="evidence" value="ECO:0007669"/>
    <property type="project" value="UniProtKB-KW"/>
</dbReference>
<evidence type="ECO:0000256" key="3">
    <source>
        <dbReference type="ARBA" id="ARBA00006585"/>
    </source>
</evidence>
<comment type="subcellular location">
    <subcellularLocation>
        <location evidence="2">Chromosome</location>
    </subcellularLocation>
    <subcellularLocation>
        <location evidence="1">Nucleus</location>
    </subcellularLocation>
</comment>
<keyword evidence="7" id="KW-0156">Chromatin regulator</keyword>
<evidence type="ECO:0000256" key="6">
    <source>
        <dbReference type="ARBA" id="ARBA00022763"/>
    </source>
</evidence>
<evidence type="ECO:0000256" key="5">
    <source>
        <dbReference type="ARBA" id="ARBA00022454"/>
    </source>
</evidence>
<evidence type="ECO:0000313" key="13">
    <source>
        <dbReference type="EMBL" id="KAK0175717.1"/>
    </source>
</evidence>
<dbReference type="PANTHER" id="PTHR28547">
    <property type="entry name" value="PROTEIN MMS22-LIKE"/>
    <property type="match status" value="1"/>
</dbReference>
<protein>
    <recommendedName>
        <fullName evidence="4">Protein MMS22-like</fullName>
    </recommendedName>
    <alternativeName>
        <fullName evidence="10">Methyl methanesulfonate-sensitivity protein 22-like</fullName>
    </alternativeName>
</protein>
<evidence type="ECO:0000256" key="2">
    <source>
        <dbReference type="ARBA" id="ARBA00004286"/>
    </source>
</evidence>
<evidence type="ECO:0000313" key="14">
    <source>
        <dbReference type="Proteomes" id="UP001168972"/>
    </source>
</evidence>
<sequence>MEHDNAFVCTGKVNLNDFQLSKNGPLINGELEKIIYSDNVRYSIDEMNVRLFDRTQPASTAVLHLDHLMKCMEMNLRILNRCEIHETLNLKPIKNDKIDLNYIRKSVCDLVIYIRTYLDSIEPEWASVQHSMLMNIQNEMDKVLVCIKKFLAKLKKLPGSVFHYAISNTGNKCGQPEFHLYHMHLDLRWLFVTVIYNTARKKLFASDSMIDLNKILELVVDDLIYISLKIFDRVNLSDLRVRSPFNCTCIRELWLMLQILIDDLHNRYNCQDFWYYVNTALNKIHKPKIEAQKNEKSSKMIWHSEADYTFTETRYPELFGIWIIYHLALLYGYNNQGYYIGTTSTRIKDNYIQIDKILKRFANDKGKEGIKDDIDEELKIMIPLLRVLTNEWWSPKMMVINYLWECYHRRLEQPFLMQLSGPWTISIEKKTPADILKQVKDRINGNSEHGNESSYGMFLRFLGEILKRGHESKDNKFWHQVKGRICSKFTKNKVKDFSESALINFISLFLTLAITTDAENVSAIMQDLLPSVQDSDLESTRCALLSWKGQLSLLLVYVDNKLQLAPVSEKIIQTVNIISCRKDELAKMMMAIFVDTLSIVLSSNENLDCGEHCLIGGWIDRYLLECSRNRAGIVLKMLLDVFNTSRDINSCVQPHEMTLPQYLGATKMLEALWSVVAGRIRTLVFDINSIGENYNVIAKLAAAFTLEALNNPIMAKNYRHSATSLFAHFTSTINVKDVRITKFYLGIILEDTKVVESLKCQLKNFDLLIIQAWIKCCVYGQDANNGEMRQIKTFIADLEEFKVIFPSWMDAHEFKESKESVLMYAMALARRRNSIAESQKSSFDARVRMVFNHIDKWALIPIKDETKDSELAFWIYRCLGTFLLCCGAMFHTKNQMSPLKIYINKFILPTDEQMGFIKNLGKRIFSMVVLGFEAANPKSDVGLFNLLFDVFQNYLPLLITDNGNPSSFKISESLIRCFTDAKPDYINLIIERLSTGFLKISADNSMHTHSYLVMILFTSLIGASNTYSKYLTDFIISKCGMNIIECYIKVHDLHPHKKQTINFITKVVSNPYYKEDDSLRATFNGIISSVSSNYLCYNSQAVFELLKSLTIIESSIVKFVIPHIEKIIIDAEKYRRPNSASLRYSLKQLEDLVIENTNTHQSISQMVT</sequence>
<evidence type="ECO:0000256" key="9">
    <source>
        <dbReference type="ARBA" id="ARBA00023242"/>
    </source>
</evidence>
<dbReference type="GO" id="GO:0031297">
    <property type="term" value="P:replication fork processing"/>
    <property type="evidence" value="ECO:0007669"/>
    <property type="project" value="InterPro"/>
</dbReference>
<evidence type="ECO:0000256" key="10">
    <source>
        <dbReference type="ARBA" id="ARBA00033326"/>
    </source>
</evidence>
<evidence type="ECO:0000259" key="12">
    <source>
        <dbReference type="Pfam" id="PF14911"/>
    </source>
</evidence>
<dbReference type="Pfam" id="PF14911">
    <property type="entry name" value="MMS22L_C"/>
    <property type="match status" value="1"/>
</dbReference>
<dbReference type="GO" id="GO:0043596">
    <property type="term" value="C:nuclear replication fork"/>
    <property type="evidence" value="ECO:0007669"/>
    <property type="project" value="TreeGrafter"/>
</dbReference>
<evidence type="ECO:0000256" key="7">
    <source>
        <dbReference type="ARBA" id="ARBA00022853"/>
    </source>
</evidence>
<keyword evidence="5" id="KW-0158">Chromosome</keyword>
<name>A0AA39FTT5_MICHY</name>
<feature type="domain" description="MMS22-like C-terminal" evidence="12">
    <location>
        <begin position="787"/>
        <end position="1152"/>
    </location>
</feature>
<dbReference type="GO" id="GO:0000724">
    <property type="term" value="P:double-strand break repair via homologous recombination"/>
    <property type="evidence" value="ECO:0007669"/>
    <property type="project" value="InterPro"/>
</dbReference>
<organism evidence="13 14">
    <name type="scientific">Microctonus hyperodae</name>
    <name type="common">Parasitoid wasp</name>
    <dbReference type="NCBI Taxonomy" id="165561"/>
    <lineage>
        <taxon>Eukaryota</taxon>
        <taxon>Metazoa</taxon>
        <taxon>Ecdysozoa</taxon>
        <taxon>Arthropoda</taxon>
        <taxon>Hexapoda</taxon>
        <taxon>Insecta</taxon>
        <taxon>Pterygota</taxon>
        <taxon>Neoptera</taxon>
        <taxon>Endopterygota</taxon>
        <taxon>Hymenoptera</taxon>
        <taxon>Apocrita</taxon>
        <taxon>Ichneumonoidea</taxon>
        <taxon>Braconidae</taxon>
        <taxon>Euphorinae</taxon>
        <taxon>Microctonus</taxon>
    </lineage>
</organism>
<feature type="domain" description="Protein MMS22-like N-terminal" evidence="11">
    <location>
        <begin position="6"/>
        <end position="650"/>
    </location>
</feature>
<keyword evidence="8" id="KW-0234">DNA repair</keyword>
<dbReference type="AlphaFoldDB" id="A0AA39FTT5"/>
<keyword evidence="9" id="KW-0539">Nucleus</keyword>
<evidence type="ECO:0000256" key="8">
    <source>
        <dbReference type="ARBA" id="ARBA00023204"/>
    </source>
</evidence>
<dbReference type="Proteomes" id="UP001168972">
    <property type="component" value="Unassembled WGS sequence"/>
</dbReference>
<dbReference type="InterPro" id="IPR029424">
    <property type="entry name" value="MMS22L_C"/>
</dbReference>
<keyword evidence="6" id="KW-0227">DNA damage</keyword>
<comment type="similarity">
    <text evidence="3">Belongs to the MMS22 family. MMS22L subfamily.</text>
</comment>
<evidence type="ECO:0000259" key="11">
    <source>
        <dbReference type="Pfam" id="PF14910"/>
    </source>
</evidence>
<dbReference type="InterPro" id="IPR029425">
    <property type="entry name" value="MMS22L_N"/>
</dbReference>
<reference evidence="13" key="2">
    <citation type="submission" date="2023-03" db="EMBL/GenBank/DDBJ databases">
        <authorList>
            <person name="Inwood S.N."/>
            <person name="Skelly J.G."/>
            <person name="Guhlin J."/>
            <person name="Harrop T.W.R."/>
            <person name="Goldson S.G."/>
            <person name="Dearden P.K."/>
        </authorList>
    </citation>
    <scope>NUCLEOTIDE SEQUENCE</scope>
    <source>
        <strain evidence="13">Lincoln</strain>
        <tissue evidence="13">Whole body</tissue>
    </source>
</reference>
<dbReference type="PANTHER" id="PTHR28547:SF1">
    <property type="entry name" value="PROTEIN MMS22-LIKE"/>
    <property type="match status" value="1"/>
</dbReference>
<proteinExistence type="inferred from homology"/>
<evidence type="ECO:0000256" key="4">
    <source>
        <dbReference type="ARBA" id="ARBA00021061"/>
    </source>
</evidence>
<accession>A0AA39FTT5</accession>
<reference evidence="13" key="1">
    <citation type="journal article" date="2023" name="bioRxiv">
        <title>Scaffold-level genome assemblies of two parasitoid biocontrol wasps reveal the parthenogenesis mechanism and an associated novel virus.</title>
        <authorList>
            <person name="Inwood S."/>
            <person name="Skelly J."/>
            <person name="Guhlin J."/>
            <person name="Harrop T."/>
            <person name="Goldson S."/>
            <person name="Dearden P."/>
        </authorList>
    </citation>
    <scope>NUCLEOTIDE SEQUENCE</scope>
    <source>
        <strain evidence="13">Lincoln</strain>
        <tissue evidence="13">Whole body</tissue>
    </source>
</reference>
<comment type="caution">
    <text evidence="13">The sequence shown here is derived from an EMBL/GenBank/DDBJ whole genome shotgun (WGS) entry which is preliminary data.</text>
</comment>
<evidence type="ECO:0000256" key="1">
    <source>
        <dbReference type="ARBA" id="ARBA00004123"/>
    </source>
</evidence>
<keyword evidence="14" id="KW-1185">Reference proteome</keyword>
<gene>
    <name evidence="13" type="ORF">PV327_009446</name>
</gene>
<dbReference type="EMBL" id="JAQQBR010000005">
    <property type="protein sequence ID" value="KAK0175717.1"/>
    <property type="molecule type" value="Genomic_DNA"/>
</dbReference>
<dbReference type="InterPro" id="IPR042320">
    <property type="entry name" value="MMS22-like"/>
</dbReference>